<sequence length="65" mass="7466">MRRMLCNIQKNWYKCALAAEGKKLDRLVEEGKPLTGKELLAVSRKIDGHMISLVKTTEYLKRTTS</sequence>
<comment type="caution">
    <text evidence="1">The sequence shown here is derived from an EMBL/GenBank/DDBJ whole genome shotgun (WGS) entry which is preliminary data.</text>
</comment>
<keyword evidence="2" id="KW-1185">Reference proteome</keyword>
<accession>A0A4U8PZR0</accession>
<dbReference type="EMBL" id="QGQD01000107">
    <property type="protein sequence ID" value="TLC97884.1"/>
    <property type="molecule type" value="Genomic_DNA"/>
</dbReference>
<proteinExistence type="predicted"/>
<organism evidence="1 2">
    <name type="scientific">Robinsoniella peoriensis</name>
    <dbReference type="NCBI Taxonomy" id="180332"/>
    <lineage>
        <taxon>Bacteria</taxon>
        <taxon>Bacillati</taxon>
        <taxon>Bacillota</taxon>
        <taxon>Clostridia</taxon>
        <taxon>Lachnospirales</taxon>
        <taxon>Lachnospiraceae</taxon>
        <taxon>Robinsoniella</taxon>
    </lineage>
</organism>
<gene>
    <name evidence="1" type="ORF">DSM106044_05247</name>
</gene>
<name>A0A4U8PZR0_9FIRM</name>
<evidence type="ECO:0000313" key="2">
    <source>
        <dbReference type="Proteomes" id="UP000306509"/>
    </source>
</evidence>
<reference evidence="1 2" key="1">
    <citation type="journal article" date="2019" name="Anaerobe">
        <title>Detection of Robinsoniella peoriensis in multiple bone samples of a trauma patient.</title>
        <authorList>
            <person name="Schrottner P."/>
            <person name="Hartwich K."/>
            <person name="Bunk B."/>
            <person name="Schober I."/>
            <person name="Helbig S."/>
            <person name="Rudolph W.W."/>
            <person name="Gunzer F."/>
        </authorList>
    </citation>
    <scope>NUCLEOTIDE SEQUENCE [LARGE SCALE GENOMIC DNA]</scope>
    <source>
        <strain evidence="1 2">DSM 106044</strain>
    </source>
</reference>
<dbReference type="AlphaFoldDB" id="A0A4U8PZR0"/>
<dbReference type="Proteomes" id="UP000306509">
    <property type="component" value="Unassembled WGS sequence"/>
</dbReference>
<dbReference type="RefSeq" id="WP_027295571.1">
    <property type="nucleotide sequence ID" value="NZ_CABMJZ010000132.1"/>
</dbReference>
<evidence type="ECO:0000313" key="1">
    <source>
        <dbReference type="EMBL" id="TLC97884.1"/>
    </source>
</evidence>
<protein>
    <submittedName>
        <fullName evidence="1">Uncharacterized protein</fullName>
    </submittedName>
</protein>